<dbReference type="InterPro" id="IPR025037">
    <property type="entry name" value="DUF3923"/>
</dbReference>
<dbReference type="Proteomes" id="UP000030647">
    <property type="component" value="Unassembled WGS sequence"/>
</dbReference>
<evidence type="ECO:0000313" key="2">
    <source>
        <dbReference type="EMBL" id="ERL66063.1"/>
    </source>
</evidence>
<keyword evidence="1" id="KW-0812">Transmembrane</keyword>
<keyword evidence="1" id="KW-0472">Membrane</keyword>
<dbReference type="Pfam" id="PF13061">
    <property type="entry name" value="DUF3923"/>
    <property type="match status" value="1"/>
</dbReference>
<dbReference type="EMBL" id="KI271583">
    <property type="protein sequence ID" value="ERL66063.1"/>
    <property type="molecule type" value="Genomic_DNA"/>
</dbReference>
<feature type="transmembrane region" description="Helical" evidence="1">
    <location>
        <begin position="31"/>
        <end position="53"/>
    </location>
</feature>
<dbReference type="STRING" id="1231336.L248_1155"/>
<name>U4TW46_9LACO</name>
<proteinExistence type="predicted"/>
<evidence type="ECO:0000256" key="1">
    <source>
        <dbReference type="SAM" id="Phobius"/>
    </source>
</evidence>
<reference evidence="3" key="1">
    <citation type="journal article" date="2013" name="Genome Announc.">
        <title>Whole-Genome Sequencing of Lactobacillus shenzhenensis Strain LY-73T.</title>
        <authorList>
            <person name="Lin Z."/>
            <person name="Liu Z."/>
            <person name="Yang R."/>
            <person name="Zou Y."/>
            <person name="Wan D."/>
            <person name="Chen J."/>
            <person name="Guo M."/>
            <person name="Zhao J."/>
            <person name="Fang C."/>
            <person name="Yang R."/>
            <person name="Liu F."/>
        </authorList>
    </citation>
    <scope>NUCLEOTIDE SEQUENCE [LARGE SCALE GENOMIC DNA]</scope>
    <source>
        <strain evidence="3">LY-73</strain>
    </source>
</reference>
<gene>
    <name evidence="2" type="ORF">L248_1155</name>
</gene>
<keyword evidence="3" id="KW-1185">Reference proteome</keyword>
<dbReference type="AlphaFoldDB" id="U4TW46"/>
<sequence>MLLGFISAAIVILRRTTDGTGHVETGASRLVALAVLGIALLLILAVELIVWLVKRRHE</sequence>
<evidence type="ECO:0000313" key="3">
    <source>
        <dbReference type="Proteomes" id="UP000030647"/>
    </source>
</evidence>
<accession>U4TW46</accession>
<keyword evidence="1" id="KW-1133">Transmembrane helix</keyword>
<dbReference type="HOGENOM" id="CLU_182189_2_0_9"/>
<organism evidence="2 3">
    <name type="scientific">Schleiferilactobacillus shenzhenensis LY-73</name>
    <dbReference type="NCBI Taxonomy" id="1231336"/>
    <lineage>
        <taxon>Bacteria</taxon>
        <taxon>Bacillati</taxon>
        <taxon>Bacillota</taxon>
        <taxon>Bacilli</taxon>
        <taxon>Lactobacillales</taxon>
        <taxon>Lactobacillaceae</taxon>
        <taxon>Schleiferilactobacillus</taxon>
    </lineage>
</organism>
<protein>
    <submittedName>
        <fullName evidence="2">Uncharacterized protein</fullName>
    </submittedName>
</protein>